<proteinExistence type="inferred from homology"/>
<evidence type="ECO:0000256" key="4">
    <source>
        <dbReference type="ARBA" id="ARBA00024226"/>
    </source>
</evidence>
<evidence type="ECO:0000256" key="7">
    <source>
        <dbReference type="RuleBase" id="RU003345"/>
    </source>
</evidence>
<comment type="similarity">
    <text evidence="1 7">Belongs to the aldehyde dehydrogenase family.</text>
</comment>
<dbReference type="GO" id="GO:0004029">
    <property type="term" value="F:aldehyde dehydrogenase (NAD+) activity"/>
    <property type="evidence" value="ECO:0007669"/>
    <property type="project" value="UniProtKB-EC"/>
</dbReference>
<reference evidence="10" key="1">
    <citation type="journal article" date="2020" name="Stud. Mycol.">
        <title>101 Dothideomycetes genomes: a test case for predicting lifestyles and emergence of pathogens.</title>
        <authorList>
            <person name="Haridas S."/>
            <person name="Albert R."/>
            <person name="Binder M."/>
            <person name="Bloem J."/>
            <person name="Labutti K."/>
            <person name="Salamov A."/>
            <person name="Andreopoulos B."/>
            <person name="Baker S."/>
            <person name="Barry K."/>
            <person name="Bills G."/>
            <person name="Bluhm B."/>
            <person name="Cannon C."/>
            <person name="Castanera R."/>
            <person name="Culley D."/>
            <person name="Daum C."/>
            <person name="Ezra D."/>
            <person name="Gonzalez J."/>
            <person name="Henrissat B."/>
            <person name="Kuo A."/>
            <person name="Liang C."/>
            <person name="Lipzen A."/>
            <person name="Lutzoni F."/>
            <person name="Magnuson J."/>
            <person name="Mondo S."/>
            <person name="Nolan M."/>
            <person name="Ohm R."/>
            <person name="Pangilinan J."/>
            <person name="Park H.-J."/>
            <person name="Ramirez L."/>
            <person name="Alfaro M."/>
            <person name="Sun H."/>
            <person name="Tritt A."/>
            <person name="Yoshinaga Y."/>
            <person name="Zwiers L.-H."/>
            <person name="Turgeon B."/>
            <person name="Goodwin S."/>
            <person name="Spatafora J."/>
            <person name="Crous P."/>
            <person name="Grigoriev I."/>
        </authorList>
    </citation>
    <scope>NUCLEOTIDE SEQUENCE</scope>
    <source>
        <strain evidence="10">CBS 125425</strain>
    </source>
</reference>
<protein>
    <recommendedName>
        <fullName evidence="4">aldehyde dehydrogenase (NAD(+))</fullName>
        <ecNumber evidence="4">1.2.1.3</ecNumber>
    </recommendedName>
</protein>
<evidence type="ECO:0000256" key="5">
    <source>
        <dbReference type="ARBA" id="ARBA00049194"/>
    </source>
</evidence>
<dbReference type="Proteomes" id="UP000799444">
    <property type="component" value="Unassembled WGS sequence"/>
</dbReference>
<evidence type="ECO:0000313" key="10">
    <source>
        <dbReference type="EMBL" id="KAF2734970.1"/>
    </source>
</evidence>
<dbReference type="PANTHER" id="PTHR11699">
    <property type="entry name" value="ALDEHYDE DEHYDROGENASE-RELATED"/>
    <property type="match status" value="1"/>
</dbReference>
<evidence type="ECO:0000256" key="2">
    <source>
        <dbReference type="ARBA" id="ARBA00022857"/>
    </source>
</evidence>
<dbReference type="InterPro" id="IPR015590">
    <property type="entry name" value="Aldehyde_DH_dom"/>
</dbReference>
<dbReference type="Gene3D" id="3.40.605.10">
    <property type="entry name" value="Aldehyde Dehydrogenase, Chain A, domain 1"/>
    <property type="match status" value="1"/>
</dbReference>
<dbReference type="CDD" id="cd07102">
    <property type="entry name" value="ALDH_EDX86601"/>
    <property type="match status" value="1"/>
</dbReference>
<dbReference type="InterPro" id="IPR016163">
    <property type="entry name" value="Ald_DH_C"/>
</dbReference>
<keyword evidence="2" id="KW-0521">NADP</keyword>
<sequence>MSVETLTTISPVTNKPILTRNGLSDVDLKTIPDTATRAFDSFRRTKLSERQAIVKKALKLLDDRKDELAKEITEQMGRPIAYAAKEVTTAVMRGNYLLKISDDVLSDTEGDAEKGFRRYIRKVPLGPVLILFPWNYPYLTLVNSIVPALLAGDSVILKPSPQTPTSAEQIQRAFADAGLPEGVVQVFHSGSSVQIEALARSSQIQLICFTGSVANGLSVQHAASDRIGVRVGLELGGKDPAYIRPDVDLKWAAEEIVDGAIFNSGQSCCSVERVYVHEQIYNDFASAVQDVLKGYRLGDPFDSKTHVGPVISKRSAEAIKSHIKDALDKGATDATPDNDSFKSPPADGNYVAPTLLTNVNHNMDVMTEETFGPVIPLMKVKDDAQAIKLMNDSQFGLTASIWTKDVEKGHELIDDVEAGTVFVNRCDYPSPDLAWVGWKDSGRGQTLSKYGFDQFVKLKSYHVKDYPK</sequence>
<evidence type="ECO:0000256" key="8">
    <source>
        <dbReference type="SAM" id="MobiDB-lite"/>
    </source>
</evidence>
<dbReference type="Pfam" id="PF00171">
    <property type="entry name" value="Aldedh"/>
    <property type="match status" value="1"/>
</dbReference>
<evidence type="ECO:0000256" key="3">
    <source>
        <dbReference type="ARBA" id="ARBA00023002"/>
    </source>
</evidence>
<feature type="region of interest" description="Disordered" evidence="8">
    <location>
        <begin position="327"/>
        <end position="346"/>
    </location>
</feature>
<dbReference type="FunFam" id="3.40.605.10:FF:000012">
    <property type="entry name" value="NAD-dependent succinate-semialdehyde dehydrogenase"/>
    <property type="match status" value="1"/>
</dbReference>
<feature type="domain" description="Aldehyde dehydrogenase" evidence="9">
    <location>
        <begin position="4"/>
        <end position="460"/>
    </location>
</feature>
<evidence type="ECO:0000256" key="6">
    <source>
        <dbReference type="PROSITE-ProRule" id="PRU10007"/>
    </source>
</evidence>
<dbReference type="InterPro" id="IPR029510">
    <property type="entry name" value="Ald_DH_CS_GLU"/>
</dbReference>
<dbReference type="Gene3D" id="3.40.309.10">
    <property type="entry name" value="Aldehyde Dehydrogenase, Chain A, domain 2"/>
    <property type="match status" value="1"/>
</dbReference>
<dbReference type="OrthoDB" id="310895at2759"/>
<organism evidence="10 11">
    <name type="scientific">Polyplosphaeria fusca</name>
    <dbReference type="NCBI Taxonomy" id="682080"/>
    <lineage>
        <taxon>Eukaryota</taxon>
        <taxon>Fungi</taxon>
        <taxon>Dikarya</taxon>
        <taxon>Ascomycota</taxon>
        <taxon>Pezizomycotina</taxon>
        <taxon>Dothideomycetes</taxon>
        <taxon>Pleosporomycetidae</taxon>
        <taxon>Pleosporales</taxon>
        <taxon>Tetraplosphaeriaceae</taxon>
        <taxon>Polyplosphaeria</taxon>
    </lineage>
</organism>
<name>A0A9P4V440_9PLEO</name>
<dbReference type="AlphaFoldDB" id="A0A9P4V440"/>
<keyword evidence="3 7" id="KW-0560">Oxidoreductase</keyword>
<dbReference type="PROSITE" id="PS00687">
    <property type="entry name" value="ALDEHYDE_DEHYDR_GLU"/>
    <property type="match status" value="1"/>
</dbReference>
<dbReference type="FunFam" id="3.40.309.10:FF:000009">
    <property type="entry name" value="Aldehyde dehydrogenase A"/>
    <property type="match status" value="1"/>
</dbReference>
<accession>A0A9P4V440</accession>
<keyword evidence="11" id="KW-1185">Reference proteome</keyword>
<comment type="catalytic activity">
    <reaction evidence="5">
        <text>an aldehyde + NAD(+) + H2O = a carboxylate + NADH + 2 H(+)</text>
        <dbReference type="Rhea" id="RHEA:16185"/>
        <dbReference type="ChEBI" id="CHEBI:15377"/>
        <dbReference type="ChEBI" id="CHEBI:15378"/>
        <dbReference type="ChEBI" id="CHEBI:17478"/>
        <dbReference type="ChEBI" id="CHEBI:29067"/>
        <dbReference type="ChEBI" id="CHEBI:57540"/>
        <dbReference type="ChEBI" id="CHEBI:57945"/>
        <dbReference type="EC" id="1.2.1.3"/>
    </reaction>
</comment>
<comment type="caution">
    <text evidence="10">The sequence shown here is derived from an EMBL/GenBank/DDBJ whole genome shotgun (WGS) entry which is preliminary data.</text>
</comment>
<evidence type="ECO:0000256" key="1">
    <source>
        <dbReference type="ARBA" id="ARBA00009986"/>
    </source>
</evidence>
<evidence type="ECO:0000259" key="9">
    <source>
        <dbReference type="Pfam" id="PF00171"/>
    </source>
</evidence>
<dbReference type="InterPro" id="IPR016161">
    <property type="entry name" value="Ald_DH/histidinol_DH"/>
</dbReference>
<feature type="active site" evidence="6">
    <location>
        <position position="234"/>
    </location>
</feature>
<dbReference type="InterPro" id="IPR016162">
    <property type="entry name" value="Ald_DH_N"/>
</dbReference>
<dbReference type="EMBL" id="ML996141">
    <property type="protein sequence ID" value="KAF2734970.1"/>
    <property type="molecule type" value="Genomic_DNA"/>
</dbReference>
<evidence type="ECO:0000313" key="11">
    <source>
        <dbReference type="Proteomes" id="UP000799444"/>
    </source>
</evidence>
<dbReference type="SUPFAM" id="SSF53720">
    <property type="entry name" value="ALDH-like"/>
    <property type="match status" value="1"/>
</dbReference>
<dbReference type="EC" id="1.2.1.3" evidence="4"/>
<gene>
    <name evidence="10" type="ORF">EJ04DRAFT_576513</name>
</gene>